<keyword evidence="3" id="KW-0067">ATP-binding</keyword>
<evidence type="ECO:0000256" key="2">
    <source>
        <dbReference type="ARBA" id="ARBA00022741"/>
    </source>
</evidence>
<dbReference type="SUPFAM" id="SSF55931">
    <property type="entry name" value="Glutamine synthetase/guanido kinase"/>
    <property type="match status" value="1"/>
</dbReference>
<evidence type="ECO:0000256" key="3">
    <source>
        <dbReference type="ARBA" id="ARBA00022840"/>
    </source>
</evidence>
<comment type="catalytic activity">
    <reaction evidence="6">
        <text>L-glutamyl-tRNA(Gln) + L-glutamine + ATP + H2O = L-glutaminyl-tRNA(Gln) + L-glutamate + ADP + phosphate + H(+)</text>
        <dbReference type="Rhea" id="RHEA:17521"/>
        <dbReference type="Rhea" id="RHEA-COMP:9681"/>
        <dbReference type="Rhea" id="RHEA-COMP:9684"/>
        <dbReference type="ChEBI" id="CHEBI:15377"/>
        <dbReference type="ChEBI" id="CHEBI:15378"/>
        <dbReference type="ChEBI" id="CHEBI:29985"/>
        <dbReference type="ChEBI" id="CHEBI:30616"/>
        <dbReference type="ChEBI" id="CHEBI:43474"/>
        <dbReference type="ChEBI" id="CHEBI:58359"/>
        <dbReference type="ChEBI" id="CHEBI:78520"/>
        <dbReference type="ChEBI" id="CHEBI:78521"/>
        <dbReference type="ChEBI" id="CHEBI:456216"/>
    </reaction>
</comment>
<dbReference type="GO" id="GO:0005524">
    <property type="term" value="F:ATP binding"/>
    <property type="evidence" value="ECO:0007669"/>
    <property type="project" value="UniProtKB-KW"/>
</dbReference>
<dbReference type="Gene3D" id="1.10.10.410">
    <property type="match status" value="1"/>
</dbReference>
<dbReference type="InterPro" id="IPR018027">
    <property type="entry name" value="Asn/Gln_amidotransferase"/>
</dbReference>
<dbReference type="InterPro" id="IPR006075">
    <property type="entry name" value="Asn/Gln-tRNA_Trfase_suB/E_cat"/>
</dbReference>
<sequence>MELVFEPDLCNGLEASALVKELLLIFERIKTCSGRMEEGALRVDANVSISDSDQLGTRTEIKNLGSIRAVQLAVDYEIFRQLNLIKEEKEIVNETRGWDSITNKTVSMRDKEVLQDYRFMPEPNLLSLNLNMFDINKLKINIPELPTVTRNNIMSKYGLNIRKTTTLMNEPVLLSMFFDIMNDDTFRNPSRVWNVLTIEFLTELNKRSIEPRQSEIPSSVIGEVVDLLDNNTVNLVHARKVISKVFDEKDKSPSQIVKENNWEQISDIEEIEKLSKEVMLEYPKAVKDYRRGKLQAIKFLISHIAKKTNERANLALVSKKLEELLKND</sequence>
<dbReference type="GO" id="GO:0016740">
    <property type="term" value="F:transferase activity"/>
    <property type="evidence" value="ECO:0007669"/>
    <property type="project" value="UniProtKB-KW"/>
</dbReference>
<keyword evidence="1" id="KW-0436">Ligase</keyword>
<evidence type="ECO:0000256" key="5">
    <source>
        <dbReference type="ARBA" id="ARBA00047380"/>
    </source>
</evidence>
<protein>
    <submittedName>
        <fullName evidence="8">Glutamyl-tRNA(Gln) amidotransferase subunit B</fullName>
    </submittedName>
</protein>
<dbReference type="GO" id="GO:0070681">
    <property type="term" value="P:glutaminyl-tRNAGln biosynthesis via transamidation"/>
    <property type="evidence" value="ECO:0007669"/>
    <property type="project" value="TreeGrafter"/>
</dbReference>
<gene>
    <name evidence="8" type="ORF">g.76884</name>
</gene>
<keyword evidence="2" id="KW-0547">Nucleotide-binding</keyword>
<dbReference type="EMBL" id="GGMR01013118">
    <property type="protein sequence ID" value="MBY25737.1"/>
    <property type="molecule type" value="Transcribed_RNA"/>
</dbReference>
<dbReference type="GO" id="GO:0005739">
    <property type="term" value="C:mitochondrion"/>
    <property type="evidence" value="ECO:0007669"/>
    <property type="project" value="TreeGrafter"/>
</dbReference>
<dbReference type="AlphaFoldDB" id="A0A2S2P8F6"/>
<feature type="domain" description="Asn/Gln amidotransferase" evidence="7">
    <location>
        <begin position="176"/>
        <end position="325"/>
    </location>
</feature>
<evidence type="ECO:0000256" key="6">
    <source>
        <dbReference type="ARBA" id="ARBA00047913"/>
    </source>
</evidence>
<dbReference type="GO" id="GO:0032543">
    <property type="term" value="P:mitochondrial translation"/>
    <property type="evidence" value="ECO:0007669"/>
    <property type="project" value="TreeGrafter"/>
</dbReference>
<dbReference type="PANTHER" id="PTHR11659:SF0">
    <property type="entry name" value="GLUTAMYL-TRNA(GLN) AMIDOTRANSFERASE SUBUNIT B, MITOCHONDRIAL"/>
    <property type="match status" value="1"/>
</dbReference>
<dbReference type="InterPro" id="IPR023168">
    <property type="entry name" value="GatB_Yqey_C_2"/>
</dbReference>
<name>A0A2S2P8F6_SCHGA</name>
<dbReference type="FunFam" id="1.10.10.410:FF:000001">
    <property type="entry name" value="Aspartyl/glutamyl-tRNA(Asn/Gln) amidotransferase subunit B"/>
    <property type="match status" value="1"/>
</dbReference>
<dbReference type="SUPFAM" id="SSF89095">
    <property type="entry name" value="GatB/YqeY motif"/>
    <property type="match status" value="1"/>
</dbReference>
<dbReference type="GO" id="GO:0050567">
    <property type="term" value="F:glutaminyl-tRNA synthase (glutamine-hydrolyzing) activity"/>
    <property type="evidence" value="ECO:0007669"/>
    <property type="project" value="TreeGrafter"/>
</dbReference>
<evidence type="ECO:0000256" key="4">
    <source>
        <dbReference type="ARBA" id="ARBA00022917"/>
    </source>
</evidence>
<dbReference type="Pfam" id="PF02934">
    <property type="entry name" value="GatB_N"/>
    <property type="match status" value="1"/>
</dbReference>
<dbReference type="Pfam" id="PF02637">
    <property type="entry name" value="GatB_Yqey"/>
    <property type="match status" value="1"/>
</dbReference>
<evidence type="ECO:0000256" key="1">
    <source>
        <dbReference type="ARBA" id="ARBA00022598"/>
    </source>
</evidence>
<dbReference type="InterPro" id="IPR017959">
    <property type="entry name" value="Asn/Gln-tRNA_amidoTrfase_suB/E"/>
</dbReference>
<organism evidence="8">
    <name type="scientific">Schizaphis graminum</name>
    <name type="common">Green bug aphid</name>
    <dbReference type="NCBI Taxonomy" id="13262"/>
    <lineage>
        <taxon>Eukaryota</taxon>
        <taxon>Metazoa</taxon>
        <taxon>Ecdysozoa</taxon>
        <taxon>Arthropoda</taxon>
        <taxon>Hexapoda</taxon>
        <taxon>Insecta</taxon>
        <taxon>Pterygota</taxon>
        <taxon>Neoptera</taxon>
        <taxon>Paraneoptera</taxon>
        <taxon>Hemiptera</taxon>
        <taxon>Sternorrhyncha</taxon>
        <taxon>Aphidomorpha</taxon>
        <taxon>Aphidoidea</taxon>
        <taxon>Aphididae</taxon>
        <taxon>Aphidini</taxon>
        <taxon>Schizaphis</taxon>
    </lineage>
</organism>
<keyword evidence="8" id="KW-0808">Transferase</keyword>
<keyword evidence="4" id="KW-0648">Protein biosynthesis</keyword>
<reference evidence="8" key="1">
    <citation type="submission" date="2018-04" db="EMBL/GenBank/DDBJ databases">
        <title>Transcriptome of Schizaphis graminum biotype I.</title>
        <authorList>
            <person name="Scully E.D."/>
            <person name="Geib S.M."/>
            <person name="Palmer N.A."/>
            <person name="Koch K."/>
            <person name="Bradshaw J."/>
            <person name="Heng-Moss T."/>
            <person name="Sarath G."/>
        </authorList>
    </citation>
    <scope>NUCLEOTIDE SEQUENCE</scope>
</reference>
<dbReference type="InterPro" id="IPR003789">
    <property type="entry name" value="Asn/Gln_tRNA_amidoTrase-B-like"/>
</dbReference>
<evidence type="ECO:0000259" key="7">
    <source>
        <dbReference type="SMART" id="SM00845"/>
    </source>
</evidence>
<evidence type="ECO:0000313" key="8">
    <source>
        <dbReference type="EMBL" id="MBY25737.1"/>
    </source>
</evidence>
<comment type="catalytic activity">
    <reaction evidence="5">
        <text>L-aspartyl-tRNA(Asn) + L-glutamine + ATP + H2O = L-asparaginyl-tRNA(Asn) + L-glutamate + ADP + phosphate + 2 H(+)</text>
        <dbReference type="Rhea" id="RHEA:14513"/>
        <dbReference type="Rhea" id="RHEA-COMP:9674"/>
        <dbReference type="Rhea" id="RHEA-COMP:9677"/>
        <dbReference type="ChEBI" id="CHEBI:15377"/>
        <dbReference type="ChEBI" id="CHEBI:15378"/>
        <dbReference type="ChEBI" id="CHEBI:29985"/>
        <dbReference type="ChEBI" id="CHEBI:30616"/>
        <dbReference type="ChEBI" id="CHEBI:43474"/>
        <dbReference type="ChEBI" id="CHEBI:58359"/>
        <dbReference type="ChEBI" id="CHEBI:78515"/>
        <dbReference type="ChEBI" id="CHEBI:78516"/>
        <dbReference type="ChEBI" id="CHEBI:456216"/>
    </reaction>
</comment>
<accession>A0A2S2P8F6</accession>
<proteinExistence type="predicted"/>
<dbReference type="SMART" id="SM00845">
    <property type="entry name" value="GatB_Yqey"/>
    <property type="match status" value="1"/>
</dbReference>
<dbReference type="InterPro" id="IPR014746">
    <property type="entry name" value="Gln_synth/guanido_kin_cat_dom"/>
</dbReference>
<dbReference type="PANTHER" id="PTHR11659">
    <property type="entry name" value="GLUTAMYL-TRNA GLN AMIDOTRANSFERASE SUBUNIT B MITOCHONDRIAL AND PROKARYOTIC PET112-RELATED"/>
    <property type="match status" value="1"/>
</dbReference>
<dbReference type="GO" id="GO:0030956">
    <property type="term" value="C:glutamyl-tRNA(Gln) amidotransferase complex"/>
    <property type="evidence" value="ECO:0007669"/>
    <property type="project" value="TreeGrafter"/>
</dbReference>